<feature type="domain" description="4Fe-4S Mo/W bis-MGD-type" evidence="10">
    <location>
        <begin position="49"/>
        <end position="105"/>
    </location>
</feature>
<comment type="cofactor">
    <cofactor evidence="1">
        <name>Mo-bis(molybdopterin guanine dinucleotide)</name>
        <dbReference type="ChEBI" id="CHEBI:60539"/>
    </cofactor>
</comment>
<dbReference type="SUPFAM" id="SSF50692">
    <property type="entry name" value="ADC-like"/>
    <property type="match status" value="1"/>
</dbReference>
<dbReference type="Gene3D" id="3.40.50.740">
    <property type="match status" value="1"/>
</dbReference>
<sequence>MSSCYFGGVSRRTFLLGTAGVTALSQFPLSPLAQAMSEDRLLSAKPGTGKWIATTCNGCTSFCAKQIYVQDGRALHIRGNEFSKVHGKASCPRQYLSLQELYDPDRVKTPLLRMNPKKGQGIDPVFKPISWEEAISLFADKIMALREKNETHKYVALRGRYSFLSDILIKNFTTVLGSPNAITHSSLCAEADKFGSYYTEGGWEYRQYDIKNTRYVLSFGVDPLSANRQVSYYCSEWGNMLDHAQVAIVDPRFSSSASKADEWLPIIPGQDSALALSLAHQILVNDGWHKAFVGQFIDGVNRFQSGEVVDPLAFNELHTYGLVEWWNLELKDRTPEWAETVCGISAEQIKRIAQKLIAAAPKVQIWRSRGAQMQHRGAYTTIACHALNGLLGAVDNEGGVIQYNSSREDSVPSAKEFVDDLAKKGLKQERIDRVGRLEWPALKSGKSGGGVLTNVVADSILSADPYKPEIVLGYLNNFTFSAPGTQRWEDALKSVPFVVHVTTNISEFSWFSDLILPGSHFMYEKWGVQGSCGNMHSQVSIIQPIIKRLGDTVDDESGIPWLLAKELDKRGFSNPLAYLKSIRDPETQKEPITGDELGLYAAKVVTQPLWDPAKYVDGDKFSGWDEFLQKGVWNSEPYQFRQLWGKMKTKTGRFEFYSETLKSALSKHAEKHNTDVDEVMRICNYQAQGEMAFIPHYEQPYRFGEPAEYPMLFIDHKSRLNREGRSANNQWYQNNLDIDPGAVKHQDVVKINPIDAQQLGLKNGDRVKITSIQGEIACQVSIFEGVRPGTVAKAFGQGHWAYGKVASKVFGQEALGGNNNTILPPAHEHLSGAAAFYGQIGVRIEKMIEG</sequence>
<keyword evidence="4" id="KW-0500">Molybdenum</keyword>
<keyword evidence="12" id="KW-1185">Reference proteome</keyword>
<dbReference type="Proteomes" id="UP000293154">
    <property type="component" value="Chromosome"/>
</dbReference>
<dbReference type="Pfam" id="PF01568">
    <property type="entry name" value="Molydop_binding"/>
    <property type="match status" value="1"/>
</dbReference>
<evidence type="ECO:0000256" key="9">
    <source>
        <dbReference type="ARBA" id="ARBA00023014"/>
    </source>
</evidence>
<dbReference type="Gene3D" id="3.40.228.10">
    <property type="entry name" value="Dimethylsulfoxide Reductase, domain 2"/>
    <property type="match status" value="1"/>
</dbReference>
<name>A0A411WLZ9_9GAMM</name>
<dbReference type="Gene3D" id="2.40.40.20">
    <property type="match status" value="1"/>
</dbReference>
<keyword evidence="3" id="KW-0004">4Fe-4S</keyword>
<evidence type="ECO:0000256" key="4">
    <source>
        <dbReference type="ARBA" id="ARBA00022505"/>
    </source>
</evidence>
<dbReference type="OrthoDB" id="9815647at2"/>
<dbReference type="PANTHER" id="PTHR43742">
    <property type="entry name" value="TRIMETHYLAMINE-N-OXIDE REDUCTASE"/>
    <property type="match status" value="1"/>
</dbReference>
<dbReference type="PROSITE" id="PS51669">
    <property type="entry name" value="4FE4S_MOW_BIS_MGD"/>
    <property type="match status" value="1"/>
</dbReference>
<gene>
    <name evidence="11" type="ORF">EKN56_13105</name>
</gene>
<dbReference type="PROSITE" id="PS51318">
    <property type="entry name" value="TAT"/>
    <property type="match status" value="1"/>
</dbReference>
<dbReference type="Pfam" id="PF00384">
    <property type="entry name" value="Molybdopterin"/>
    <property type="match status" value="1"/>
</dbReference>
<dbReference type="SMART" id="SM00926">
    <property type="entry name" value="Molybdop_Fe4S4"/>
    <property type="match status" value="1"/>
</dbReference>
<protein>
    <submittedName>
        <fullName evidence="11">Dehydrogenase</fullName>
    </submittedName>
</protein>
<accession>A0A411WLZ9</accession>
<reference evidence="11 12" key="1">
    <citation type="submission" date="2019-03" db="EMBL/GenBank/DDBJ databases">
        <title>Pragia sp. nov. isolated from the gut tract of Carduelis flavirostris.</title>
        <authorList>
            <person name="Ge Y."/>
        </authorList>
    </citation>
    <scope>NUCLEOTIDE SEQUENCE [LARGE SCALE GENOMIC DNA]</scope>
    <source>
        <strain evidence="11 12">CF-458</strain>
    </source>
</reference>
<dbReference type="GO" id="GO:0016491">
    <property type="term" value="F:oxidoreductase activity"/>
    <property type="evidence" value="ECO:0007669"/>
    <property type="project" value="UniProtKB-KW"/>
</dbReference>
<evidence type="ECO:0000256" key="5">
    <source>
        <dbReference type="ARBA" id="ARBA00022723"/>
    </source>
</evidence>
<evidence type="ECO:0000259" key="10">
    <source>
        <dbReference type="PROSITE" id="PS51669"/>
    </source>
</evidence>
<evidence type="ECO:0000256" key="1">
    <source>
        <dbReference type="ARBA" id="ARBA00001942"/>
    </source>
</evidence>
<dbReference type="Pfam" id="PF04879">
    <property type="entry name" value="Molybdop_Fe4S4"/>
    <property type="match status" value="1"/>
</dbReference>
<dbReference type="InterPro" id="IPR006963">
    <property type="entry name" value="Mopterin_OxRdtase_4Fe-4S_dom"/>
</dbReference>
<dbReference type="KEGG" id="prag:EKN56_13105"/>
<dbReference type="InterPro" id="IPR006311">
    <property type="entry name" value="TAT_signal"/>
</dbReference>
<evidence type="ECO:0000256" key="6">
    <source>
        <dbReference type="ARBA" id="ARBA00022729"/>
    </source>
</evidence>
<dbReference type="EMBL" id="CP034752">
    <property type="protein sequence ID" value="QBH97253.1"/>
    <property type="molecule type" value="Genomic_DNA"/>
</dbReference>
<evidence type="ECO:0000256" key="3">
    <source>
        <dbReference type="ARBA" id="ARBA00022485"/>
    </source>
</evidence>
<dbReference type="InterPro" id="IPR006656">
    <property type="entry name" value="Mopterin_OxRdtase"/>
</dbReference>
<keyword evidence="7" id="KW-0560">Oxidoreductase</keyword>
<evidence type="ECO:0000313" key="11">
    <source>
        <dbReference type="EMBL" id="QBH97253.1"/>
    </source>
</evidence>
<dbReference type="PANTHER" id="PTHR43742:SF9">
    <property type="entry name" value="TETRATHIONATE REDUCTASE SUBUNIT A"/>
    <property type="match status" value="1"/>
</dbReference>
<dbReference type="GO" id="GO:0043546">
    <property type="term" value="F:molybdopterin cofactor binding"/>
    <property type="evidence" value="ECO:0007669"/>
    <property type="project" value="InterPro"/>
</dbReference>
<dbReference type="InterPro" id="IPR009010">
    <property type="entry name" value="Asp_de-COase-like_dom_sf"/>
</dbReference>
<keyword evidence="9" id="KW-0411">Iron-sulfur</keyword>
<evidence type="ECO:0000313" key="12">
    <source>
        <dbReference type="Proteomes" id="UP000293154"/>
    </source>
</evidence>
<organism evidence="11 12">
    <name type="scientific">Limnobaculum zhutongyuii</name>
    <dbReference type="NCBI Taxonomy" id="2498113"/>
    <lineage>
        <taxon>Bacteria</taxon>
        <taxon>Pseudomonadati</taxon>
        <taxon>Pseudomonadota</taxon>
        <taxon>Gammaproteobacteria</taxon>
        <taxon>Enterobacterales</taxon>
        <taxon>Budviciaceae</taxon>
        <taxon>Limnobaculum</taxon>
    </lineage>
</organism>
<evidence type="ECO:0000256" key="7">
    <source>
        <dbReference type="ARBA" id="ARBA00023002"/>
    </source>
</evidence>
<dbReference type="InterPro" id="IPR006657">
    <property type="entry name" value="MoPterin_dinucl-bd_dom"/>
</dbReference>
<dbReference type="Gene3D" id="2.20.25.90">
    <property type="entry name" value="ADC-like domains"/>
    <property type="match status" value="1"/>
</dbReference>
<keyword evidence="8" id="KW-0408">Iron</keyword>
<keyword evidence="6" id="KW-0732">Signal</keyword>
<dbReference type="SUPFAM" id="SSF53706">
    <property type="entry name" value="Formate dehydrogenase/DMSO reductase, domains 1-3"/>
    <property type="match status" value="1"/>
</dbReference>
<dbReference type="GO" id="GO:0051539">
    <property type="term" value="F:4 iron, 4 sulfur cluster binding"/>
    <property type="evidence" value="ECO:0007669"/>
    <property type="project" value="UniProtKB-KW"/>
</dbReference>
<dbReference type="InterPro" id="IPR050612">
    <property type="entry name" value="Prok_Mopterin_Oxidored"/>
</dbReference>
<dbReference type="Gene3D" id="3.30.2070.10">
    <property type="entry name" value="Formate dehydrogenase/DMSO reductase"/>
    <property type="match status" value="1"/>
</dbReference>
<dbReference type="GO" id="GO:0046872">
    <property type="term" value="F:metal ion binding"/>
    <property type="evidence" value="ECO:0007669"/>
    <property type="project" value="UniProtKB-KW"/>
</dbReference>
<evidence type="ECO:0000256" key="2">
    <source>
        <dbReference type="ARBA" id="ARBA00010312"/>
    </source>
</evidence>
<dbReference type="RefSeq" id="WP_130592187.1">
    <property type="nucleotide sequence ID" value="NZ_CP034752.1"/>
</dbReference>
<comment type="similarity">
    <text evidence="2">Belongs to the prokaryotic molybdopterin-containing oxidoreductase family.</text>
</comment>
<keyword evidence="5" id="KW-0479">Metal-binding</keyword>
<evidence type="ECO:0000256" key="8">
    <source>
        <dbReference type="ARBA" id="ARBA00023004"/>
    </source>
</evidence>
<dbReference type="AlphaFoldDB" id="A0A411WLZ9"/>
<proteinExistence type="inferred from homology"/>